<feature type="compositionally biased region" description="Low complexity" evidence="6">
    <location>
        <begin position="504"/>
        <end position="517"/>
    </location>
</feature>
<keyword evidence="2" id="KW-0963">Cytoplasm</keyword>
<dbReference type="GO" id="GO:0005096">
    <property type="term" value="F:GTPase activator activity"/>
    <property type="evidence" value="ECO:0007669"/>
    <property type="project" value="InterPro"/>
</dbReference>
<dbReference type="GO" id="GO:0032045">
    <property type="term" value="C:guanyl-nucleotide exchange factor complex"/>
    <property type="evidence" value="ECO:0007669"/>
    <property type="project" value="TreeGrafter"/>
</dbReference>
<evidence type="ECO:0000256" key="6">
    <source>
        <dbReference type="SAM" id="MobiDB-lite"/>
    </source>
</evidence>
<evidence type="ECO:0000256" key="3">
    <source>
        <dbReference type="ARBA" id="ARBA00022658"/>
    </source>
</evidence>
<protein>
    <submittedName>
        <fullName evidence="8">Smith-Magenis syndrome chromosomal region candidate 8</fullName>
    </submittedName>
</protein>
<feature type="domain" description="UDENN FLCN/SMCR8-type" evidence="7">
    <location>
        <begin position="49"/>
        <end position="1073"/>
    </location>
</feature>
<feature type="compositionally biased region" description="Polar residues" evidence="6">
    <location>
        <begin position="523"/>
        <end position="532"/>
    </location>
</feature>
<evidence type="ECO:0000313" key="9">
    <source>
        <dbReference type="Proteomes" id="UP000762676"/>
    </source>
</evidence>
<dbReference type="Pfam" id="PF11704">
    <property type="entry name" value="Folliculin"/>
    <property type="match status" value="1"/>
</dbReference>
<dbReference type="GO" id="GO:0005737">
    <property type="term" value="C:cytoplasm"/>
    <property type="evidence" value="ECO:0007669"/>
    <property type="project" value="UniProtKB-SubCell"/>
</dbReference>
<comment type="similarity">
    <text evidence="5">Belongs to the SMCR8 family.</text>
</comment>
<feature type="compositionally biased region" description="Low complexity" evidence="6">
    <location>
        <begin position="562"/>
        <end position="571"/>
    </location>
</feature>
<dbReference type="Proteomes" id="UP000762676">
    <property type="component" value="Unassembled WGS sequence"/>
</dbReference>
<reference evidence="8 9" key="1">
    <citation type="journal article" date="2021" name="Elife">
        <title>Chloroplast acquisition without the gene transfer in kleptoplastic sea slugs, Plakobranchus ocellatus.</title>
        <authorList>
            <person name="Maeda T."/>
            <person name="Takahashi S."/>
            <person name="Yoshida T."/>
            <person name="Shimamura S."/>
            <person name="Takaki Y."/>
            <person name="Nagai Y."/>
            <person name="Toyoda A."/>
            <person name="Suzuki Y."/>
            <person name="Arimoto A."/>
            <person name="Ishii H."/>
            <person name="Satoh N."/>
            <person name="Nishiyama T."/>
            <person name="Hasebe M."/>
            <person name="Maruyama T."/>
            <person name="Minagawa J."/>
            <person name="Obokata J."/>
            <person name="Shigenobu S."/>
        </authorList>
    </citation>
    <scope>NUCLEOTIDE SEQUENCE [LARGE SCALE GENOMIC DNA]</scope>
</reference>
<evidence type="ECO:0000313" key="8">
    <source>
        <dbReference type="EMBL" id="GFS21940.1"/>
    </source>
</evidence>
<gene>
    <name evidence="8" type="ORF">ElyMa_006937600</name>
</gene>
<evidence type="ECO:0000259" key="7">
    <source>
        <dbReference type="PROSITE" id="PS51834"/>
    </source>
</evidence>
<dbReference type="PANTHER" id="PTHR31334">
    <property type="entry name" value="SMITH-MAGENIS SYNDROME REGION GENE 8 PROTEIN"/>
    <property type="match status" value="1"/>
</dbReference>
<dbReference type="InterPro" id="IPR037520">
    <property type="entry name" value="Folliculin/SMCR8_longin"/>
</dbReference>
<evidence type="ECO:0000256" key="5">
    <source>
        <dbReference type="ARBA" id="ARBA00038137"/>
    </source>
</evidence>
<dbReference type="PANTHER" id="PTHR31334:SF1">
    <property type="entry name" value="GUANINE NUCLEOTIDE EXCHANGE PROTEIN SMCR8"/>
    <property type="match status" value="1"/>
</dbReference>
<organism evidence="8 9">
    <name type="scientific">Elysia marginata</name>
    <dbReference type="NCBI Taxonomy" id="1093978"/>
    <lineage>
        <taxon>Eukaryota</taxon>
        <taxon>Metazoa</taxon>
        <taxon>Spiralia</taxon>
        <taxon>Lophotrochozoa</taxon>
        <taxon>Mollusca</taxon>
        <taxon>Gastropoda</taxon>
        <taxon>Heterobranchia</taxon>
        <taxon>Euthyneura</taxon>
        <taxon>Panpulmonata</taxon>
        <taxon>Sacoglossa</taxon>
        <taxon>Placobranchoidea</taxon>
        <taxon>Plakobranchidae</taxon>
        <taxon>Elysia</taxon>
    </lineage>
</organism>
<keyword evidence="4" id="KW-0072">Autophagy</keyword>
<keyword evidence="9" id="KW-1185">Reference proteome</keyword>
<name>A0AAV4JI52_9GAST</name>
<evidence type="ECO:0000256" key="4">
    <source>
        <dbReference type="ARBA" id="ARBA00023006"/>
    </source>
</evidence>
<evidence type="ECO:0000256" key="2">
    <source>
        <dbReference type="ARBA" id="ARBA00022490"/>
    </source>
</evidence>
<feature type="compositionally biased region" description="Polar residues" evidence="6">
    <location>
        <begin position="540"/>
        <end position="556"/>
    </location>
</feature>
<dbReference type="AlphaFoldDB" id="A0AAV4JI52"/>
<feature type="region of interest" description="Disordered" evidence="6">
    <location>
        <begin position="446"/>
        <end position="470"/>
    </location>
</feature>
<evidence type="ECO:0000256" key="1">
    <source>
        <dbReference type="ARBA" id="ARBA00004496"/>
    </source>
</evidence>
<feature type="region of interest" description="Disordered" evidence="6">
    <location>
        <begin position="494"/>
        <end position="571"/>
    </location>
</feature>
<dbReference type="EMBL" id="BMAT01013876">
    <property type="protein sequence ID" value="GFS21940.1"/>
    <property type="molecule type" value="Genomic_DNA"/>
</dbReference>
<dbReference type="PROSITE" id="PS51834">
    <property type="entry name" value="DENN_FLCN_SMCR8"/>
    <property type="match status" value="1"/>
</dbReference>
<dbReference type="GO" id="GO:0005085">
    <property type="term" value="F:guanyl-nucleotide exchange factor activity"/>
    <property type="evidence" value="ECO:0007669"/>
    <property type="project" value="UniProtKB-KW"/>
</dbReference>
<proteinExistence type="inferred from homology"/>
<comment type="caution">
    <text evidence="8">The sequence shown here is derived from an EMBL/GenBank/DDBJ whole genome shotgun (WGS) entry which is preliminary data.</text>
</comment>
<comment type="subcellular location">
    <subcellularLocation>
        <location evidence="1">Cytoplasm</location>
    </subcellularLocation>
</comment>
<dbReference type="GO" id="GO:0006914">
    <property type="term" value="P:autophagy"/>
    <property type="evidence" value="ECO:0007669"/>
    <property type="project" value="UniProtKB-KW"/>
</dbReference>
<keyword evidence="3" id="KW-0344">Guanine-nucleotide releasing factor</keyword>
<accession>A0AAV4JI52</accession>
<dbReference type="InterPro" id="IPR037521">
    <property type="entry name" value="FLCN/SMCR8_DENN"/>
</dbReference>
<sequence>MFGEYAQIATYVQSSPESLIQNDPYGSERMPSYLRPSVLPPQPWAQKKEKLSGLGEDFIMVAEFSELEGPKPVMTIPKDGGSSFDQNTFSVKILAVDHQHATEGFTITEDAQVVYSDLELGVFAFVHHLVLFDNTARGFVRPYCIAYITSQQRKIMSFYEEISWQMKKAARYLKYGNRMVFVGDLERHLKDLDHTKGFLLNQVSKMRLKDSDSGDGQEIRKNAEAELYKGLQTIRQSSMEIKEILSILKPLLSDRRLEARFKVLEERAFQHPSTLGADNLSLQENWYNDLSTLNGLDTRCGSLNEPRLSPLTLFKPKEYKPHLVETKKAKRFNSALRGLHELCSWGAKEGLKKLRSFYEYCKRDIMLLTIERNESQMKYPGFSTVCHADCMTGNFISGMYMNGPQIATDYYMEDWSSMSRDIMRSGGSMGSFDSLESFKSADSQSLSLAMRDGSPSSTRTADSFAHNKFESAQSSPKAADFSLLMENEYYSDVDSSHNDKTIQSANSNRSSSGGSSDKSSRSETNAQPSTYPSGRRFDDLNTSGRALPNLNPSSNPLKASKHSNSSLSSLGQKSLFTPGSWPLTFTSKSRPRTIAGSKAILAAQSDRKISIDESFHFNENRETNVEGFLGSNSKAATDFCHTSEGNITPRPHFSDEPAIKTDVAKLVSTNDEVSSSNCKDLHDKQEENQEGLSKLFVEDSIESINLSTDTFRASPFRPHAPFPGLEDSTEEQQIKNEDNASAEVDTCSKSENLALNESNLTVDDLGMTQQLGSVHTTKVRADSEVSSVFTEVSTRELYSHLMGPEILSSSYKDSSSSHNDVLDDRDPNDEYVDIPAVVCDVWKPRCGLLSVGDWINNMSHSRPGYCLLEVLTTYHHMQHVIASLLTGRPVLIAGSAKFEGEVCRLVTALSVFVGAVRRKRQHAVLDWTSKPPQVPDLTKLRLVGVCRPDRRKLESFIPSAVRQICTVMDVEKKIIVAPPYQGHFINTLLSKKKAFKTDAQLLAYIHWWLMDVMSKTFIFYHSFCMGSSGSIIYSQSAKDQRDSYCGAVSAIMAKLGVKDSDCDIVEHLTELTKLSQIEQKCGSLGINTGFGITPLPLHLHHKVCQTFRC</sequence>